<organism evidence="2 3">
    <name type="scientific">Pleurodeles waltl</name>
    <name type="common">Iberian ribbed newt</name>
    <dbReference type="NCBI Taxonomy" id="8319"/>
    <lineage>
        <taxon>Eukaryota</taxon>
        <taxon>Metazoa</taxon>
        <taxon>Chordata</taxon>
        <taxon>Craniata</taxon>
        <taxon>Vertebrata</taxon>
        <taxon>Euteleostomi</taxon>
        <taxon>Amphibia</taxon>
        <taxon>Batrachia</taxon>
        <taxon>Caudata</taxon>
        <taxon>Salamandroidea</taxon>
        <taxon>Salamandridae</taxon>
        <taxon>Pleurodelinae</taxon>
        <taxon>Pleurodeles</taxon>
    </lineage>
</organism>
<dbReference type="EMBL" id="JANPWB010000010">
    <property type="protein sequence ID" value="KAJ1140785.1"/>
    <property type="molecule type" value="Genomic_DNA"/>
</dbReference>
<sequence length="78" mass="8496">MVGTSQAINLVRKPMPATDSSSSPRGAGPERRAGPVCTLRVRNVDVQRLPSARELFTAQLVLLKGDWGIFVFVVNFRG</sequence>
<evidence type="ECO:0000256" key="1">
    <source>
        <dbReference type="SAM" id="MobiDB-lite"/>
    </source>
</evidence>
<comment type="caution">
    <text evidence="2">The sequence shown here is derived from an EMBL/GenBank/DDBJ whole genome shotgun (WGS) entry which is preliminary data.</text>
</comment>
<gene>
    <name evidence="2" type="ORF">NDU88_007123</name>
</gene>
<reference evidence="2" key="1">
    <citation type="journal article" date="2022" name="bioRxiv">
        <title>Sequencing and chromosome-scale assembly of the giantPleurodeles waltlgenome.</title>
        <authorList>
            <person name="Brown T."/>
            <person name="Elewa A."/>
            <person name="Iarovenko S."/>
            <person name="Subramanian E."/>
            <person name="Araus A.J."/>
            <person name="Petzold A."/>
            <person name="Susuki M."/>
            <person name="Suzuki K.-i.T."/>
            <person name="Hayashi T."/>
            <person name="Toyoda A."/>
            <person name="Oliveira C."/>
            <person name="Osipova E."/>
            <person name="Leigh N.D."/>
            <person name="Simon A."/>
            <person name="Yun M.H."/>
        </authorList>
    </citation>
    <scope>NUCLEOTIDE SEQUENCE</scope>
    <source>
        <strain evidence="2">20211129_DDA</strain>
        <tissue evidence="2">Liver</tissue>
    </source>
</reference>
<proteinExistence type="predicted"/>
<accession>A0AAV7QNT0</accession>
<keyword evidence="3" id="KW-1185">Reference proteome</keyword>
<evidence type="ECO:0000313" key="2">
    <source>
        <dbReference type="EMBL" id="KAJ1140785.1"/>
    </source>
</evidence>
<dbReference type="AlphaFoldDB" id="A0AAV7QNT0"/>
<evidence type="ECO:0000313" key="3">
    <source>
        <dbReference type="Proteomes" id="UP001066276"/>
    </source>
</evidence>
<dbReference type="Proteomes" id="UP001066276">
    <property type="component" value="Chromosome 6"/>
</dbReference>
<protein>
    <submittedName>
        <fullName evidence="2">Uncharacterized protein</fullName>
    </submittedName>
</protein>
<feature type="region of interest" description="Disordered" evidence="1">
    <location>
        <begin position="1"/>
        <end position="34"/>
    </location>
</feature>
<name>A0AAV7QNT0_PLEWA</name>